<dbReference type="AlphaFoldDB" id="A0A699RY82"/>
<gene>
    <name evidence="1" type="ORF">Tci_862042</name>
</gene>
<dbReference type="PANTHER" id="PTHR31973">
    <property type="entry name" value="POLYPROTEIN, PUTATIVE-RELATED"/>
    <property type="match status" value="1"/>
</dbReference>
<feature type="non-terminal residue" evidence="1">
    <location>
        <position position="1"/>
    </location>
</feature>
<dbReference type="EMBL" id="BKCJ011124350">
    <property type="protein sequence ID" value="GFC90072.1"/>
    <property type="molecule type" value="Genomic_DNA"/>
</dbReference>
<evidence type="ECO:0000313" key="1">
    <source>
        <dbReference type="EMBL" id="GFC90072.1"/>
    </source>
</evidence>
<dbReference type="PANTHER" id="PTHR31973:SF190">
    <property type="entry name" value="MULE TRANSPOSASE DOMAIN-CONTAINING PROTEIN"/>
    <property type="match status" value="1"/>
</dbReference>
<accession>A0A699RY82</accession>
<proteinExistence type="predicted"/>
<organism evidence="1">
    <name type="scientific">Tanacetum cinerariifolium</name>
    <name type="common">Dalmatian daisy</name>
    <name type="synonym">Chrysanthemum cinerariifolium</name>
    <dbReference type="NCBI Taxonomy" id="118510"/>
    <lineage>
        <taxon>Eukaryota</taxon>
        <taxon>Viridiplantae</taxon>
        <taxon>Streptophyta</taxon>
        <taxon>Embryophyta</taxon>
        <taxon>Tracheophyta</taxon>
        <taxon>Spermatophyta</taxon>
        <taxon>Magnoliopsida</taxon>
        <taxon>eudicotyledons</taxon>
        <taxon>Gunneridae</taxon>
        <taxon>Pentapetalae</taxon>
        <taxon>asterids</taxon>
        <taxon>campanulids</taxon>
        <taxon>Asterales</taxon>
        <taxon>Asteraceae</taxon>
        <taxon>Asteroideae</taxon>
        <taxon>Anthemideae</taxon>
        <taxon>Anthemidinae</taxon>
        <taxon>Tanacetum</taxon>
    </lineage>
</organism>
<comment type="caution">
    <text evidence="1">The sequence shown here is derived from an EMBL/GenBank/DDBJ whole genome shotgun (WGS) entry which is preliminary data.</text>
</comment>
<reference evidence="1" key="1">
    <citation type="journal article" date="2019" name="Sci. Rep.">
        <title>Draft genome of Tanacetum cinerariifolium, the natural source of mosquito coil.</title>
        <authorList>
            <person name="Yamashiro T."/>
            <person name="Shiraishi A."/>
            <person name="Satake H."/>
            <person name="Nakayama K."/>
        </authorList>
    </citation>
    <scope>NUCLEOTIDE SEQUENCE</scope>
</reference>
<protein>
    <submittedName>
        <fullName evidence="1">Uncharacterized protein</fullName>
    </submittedName>
</protein>
<sequence>RANPDTTIKIKVERDSDTDLNRRVFKRIYICLGPSKKGFNACGSDLLGLDGAFMMGPYPGQLLTVVGLDGDNGIYPLAYVIVEKETTCSWTFGDDLRMTKESNFTFISDRHKVYKEILWRCAAATTVPYFDRAMEELKEFNKEAFEWLAKIPAHSWSRSYFSGRAKSEILLNNLCECFNGKILDAMDAVTPPKWVAAEY</sequence>
<name>A0A699RY82_TANCI</name>